<accession>A0A1I7YYA1</accession>
<evidence type="ECO:0000313" key="6">
    <source>
        <dbReference type="Proteomes" id="UP000095287"/>
    </source>
</evidence>
<dbReference type="PROSITE" id="PS50105">
    <property type="entry name" value="SAM_DOMAIN"/>
    <property type="match status" value="1"/>
</dbReference>
<feature type="repeat" description="ANK" evidence="3">
    <location>
        <begin position="133"/>
        <end position="165"/>
    </location>
</feature>
<organism evidence="6 7">
    <name type="scientific">Steinernema glaseri</name>
    <dbReference type="NCBI Taxonomy" id="37863"/>
    <lineage>
        <taxon>Eukaryota</taxon>
        <taxon>Metazoa</taxon>
        <taxon>Ecdysozoa</taxon>
        <taxon>Nematoda</taxon>
        <taxon>Chromadorea</taxon>
        <taxon>Rhabditida</taxon>
        <taxon>Tylenchina</taxon>
        <taxon>Panagrolaimomorpha</taxon>
        <taxon>Strongyloidoidea</taxon>
        <taxon>Steinernematidae</taxon>
        <taxon>Steinernema</taxon>
    </lineage>
</organism>
<keyword evidence="6" id="KW-1185">Reference proteome</keyword>
<protein>
    <submittedName>
        <fullName evidence="7">SAM domain-containing protein</fullName>
    </submittedName>
</protein>
<dbReference type="InterPro" id="IPR013761">
    <property type="entry name" value="SAM/pointed_sf"/>
</dbReference>
<keyword evidence="1" id="KW-0677">Repeat</keyword>
<dbReference type="InterPro" id="IPR001660">
    <property type="entry name" value="SAM"/>
</dbReference>
<dbReference type="Gene3D" id="1.10.150.50">
    <property type="entry name" value="Transcription Factor, Ets-1"/>
    <property type="match status" value="1"/>
</dbReference>
<dbReference type="AlphaFoldDB" id="A0A1I7YYA1"/>
<dbReference type="SMART" id="SM00248">
    <property type="entry name" value="ANK"/>
    <property type="match status" value="8"/>
</dbReference>
<evidence type="ECO:0000256" key="1">
    <source>
        <dbReference type="ARBA" id="ARBA00022737"/>
    </source>
</evidence>
<dbReference type="PROSITE" id="PS50088">
    <property type="entry name" value="ANK_REPEAT"/>
    <property type="match status" value="3"/>
</dbReference>
<feature type="repeat" description="ANK" evidence="3">
    <location>
        <begin position="166"/>
        <end position="198"/>
    </location>
</feature>
<dbReference type="Pfam" id="PF00023">
    <property type="entry name" value="Ank"/>
    <property type="match status" value="1"/>
</dbReference>
<evidence type="ECO:0000256" key="2">
    <source>
        <dbReference type="ARBA" id="ARBA00023043"/>
    </source>
</evidence>
<evidence type="ECO:0000313" key="7">
    <source>
        <dbReference type="WBParaSite" id="L893_g20942.t1"/>
    </source>
</evidence>
<dbReference type="Gene3D" id="1.25.40.20">
    <property type="entry name" value="Ankyrin repeat-containing domain"/>
    <property type="match status" value="2"/>
</dbReference>
<dbReference type="InterPro" id="IPR036770">
    <property type="entry name" value="Ankyrin_rpt-contain_sf"/>
</dbReference>
<dbReference type="SUPFAM" id="SSF47769">
    <property type="entry name" value="SAM/Pointed domain"/>
    <property type="match status" value="1"/>
</dbReference>
<dbReference type="CDD" id="cd09487">
    <property type="entry name" value="SAM_superfamily"/>
    <property type="match status" value="1"/>
</dbReference>
<dbReference type="WBParaSite" id="L893_g20942.t1">
    <property type="protein sequence ID" value="L893_g20942.t1"/>
    <property type="gene ID" value="L893_g20942"/>
</dbReference>
<dbReference type="Proteomes" id="UP000095287">
    <property type="component" value="Unplaced"/>
</dbReference>
<evidence type="ECO:0000256" key="4">
    <source>
        <dbReference type="SAM" id="MobiDB-lite"/>
    </source>
</evidence>
<feature type="domain" description="SAM" evidence="5">
    <location>
        <begin position="755"/>
        <end position="812"/>
    </location>
</feature>
<dbReference type="Pfam" id="PF00536">
    <property type="entry name" value="SAM_1"/>
    <property type="match status" value="1"/>
</dbReference>
<dbReference type="InterPro" id="IPR002110">
    <property type="entry name" value="Ankyrin_rpt"/>
</dbReference>
<dbReference type="PANTHER" id="PTHR24198:SF165">
    <property type="entry name" value="ANKYRIN REPEAT-CONTAINING PROTEIN-RELATED"/>
    <property type="match status" value="1"/>
</dbReference>
<feature type="repeat" description="ANK" evidence="3">
    <location>
        <begin position="100"/>
        <end position="132"/>
    </location>
</feature>
<evidence type="ECO:0000256" key="3">
    <source>
        <dbReference type="PROSITE-ProRule" id="PRU00023"/>
    </source>
</evidence>
<sequence length="813" mass="89242">MEQGKGAKADKSAKAHSTDTKEGLERTIGCVLSLTTGLSYRTPPSPSPPTVLLPVGPSRVAENPSAARICVTAIDPRISLRFSTMSDAAKSADFFDDIDHPKMELLRASEAGSVDLVESLLSSGVDVDSANDDCESVLQMAAACGHLKLVELLLDWGSDIESENIVGFTPFLHACRNGHTRVVDLLLQRGADPTRTTSMGASALTLAIASNSVELVKKLLAFMQLDIDQARQLAPTPLMAAVYRDSPKLCGLLVRRGANPNLCHQGLRQITPLALSIMLRCSAALFSTLLELGASPERTWLGQSVHHMIERVQRLSLKDILENNSRGLRPLKENHVDVRKLVLDGRLDLLEKTLKERVGEPLAHQKDRLAAALHFAAIVGNLEAVRLLVVDSNCDLNAQDGCGMTALLYALVCGHNDVAKCLLSLQADVFRRTSEKFGSFNALDIAYFSRKLLPTTSLDRAFGSFGLGSRKTWITKVSGKLGLAESPSDASETALLRRKEFLAELSQSHVDWSRSDRFVLPCELLQGDKKVERIREMRPDDFTAAARRLAYHCITHGLLLKEFPIGVPSTSLDSPLRPARLGSSYGSYRLHSSEGSRSLESSGSFASVAQQLAFEFVSRTSRVPELFVAGPAREGPKGAARDRPPEDVRWFLALELSWGPASASRHESDPAALLEPGGGPCPPPVPELSQHAVPAPLLRRPLRHLLPLPREVPLEELARARTLRRPPLALRLPSPSPKHPGARPLRHRTQLELLWKRLEHANLGEYRAVFEKEELDEETIIQLTERDLVQINVVNAEHRQKLLKIIRAFQSCL</sequence>
<dbReference type="PANTHER" id="PTHR24198">
    <property type="entry name" value="ANKYRIN REPEAT AND PROTEIN KINASE DOMAIN-CONTAINING PROTEIN"/>
    <property type="match status" value="1"/>
</dbReference>
<dbReference type="PROSITE" id="PS50297">
    <property type="entry name" value="ANK_REP_REGION"/>
    <property type="match status" value="2"/>
</dbReference>
<dbReference type="Pfam" id="PF12796">
    <property type="entry name" value="Ank_2"/>
    <property type="match status" value="2"/>
</dbReference>
<dbReference type="SUPFAM" id="SSF48403">
    <property type="entry name" value="Ankyrin repeat"/>
    <property type="match status" value="1"/>
</dbReference>
<evidence type="ECO:0000259" key="5">
    <source>
        <dbReference type="PROSITE" id="PS50105"/>
    </source>
</evidence>
<keyword evidence="2 3" id="KW-0040">ANK repeat</keyword>
<proteinExistence type="predicted"/>
<reference evidence="7" key="1">
    <citation type="submission" date="2016-11" db="UniProtKB">
        <authorList>
            <consortium name="WormBaseParasite"/>
        </authorList>
    </citation>
    <scope>IDENTIFICATION</scope>
</reference>
<name>A0A1I7YYA1_9BILA</name>
<feature type="region of interest" description="Disordered" evidence="4">
    <location>
        <begin position="1"/>
        <end position="21"/>
    </location>
</feature>